<evidence type="ECO:0000313" key="1">
    <source>
        <dbReference type="EMBL" id="GAO41539.1"/>
    </source>
</evidence>
<sequence length="205" mass="23982">MSGVKIQLSGKEQELVEDAAFILTKNVIIQKVMQLLGEHHEWALQFLESRRKTLPASCFALPPKLSRGERYRELPWVMLDLIRDFNREQTLAVRQFFWWGNFFSSTLQVSGKFKALVVENISTLPPEVTATLYYGVHPSPWEHDFSADNYQPLNAINMEMLKETLMRQDVLKLARQLPLQAWSDTPAFLESSFRYWLELLAEKRY</sequence>
<reference evidence="1 2" key="1">
    <citation type="submission" date="2015-04" db="EMBL/GenBank/DDBJ databases">
        <title>Whole genome shotgun sequence of Flavihumibacter petaseus NBRC 106054.</title>
        <authorList>
            <person name="Miyazawa S."/>
            <person name="Hosoyama A."/>
            <person name="Hashimoto M."/>
            <person name="Noguchi M."/>
            <person name="Tsuchikane K."/>
            <person name="Ohji S."/>
            <person name="Yamazoe A."/>
            <person name="Ichikawa N."/>
            <person name="Kimura A."/>
            <person name="Fujita N."/>
        </authorList>
    </citation>
    <scope>NUCLEOTIDE SEQUENCE [LARGE SCALE GENOMIC DNA]</scope>
    <source>
        <strain evidence="1 2">NBRC 106054</strain>
    </source>
</reference>
<dbReference type="OrthoDB" id="2575320at2"/>
<dbReference type="AlphaFoldDB" id="A0A0E9MVD2"/>
<gene>
    <name evidence="1" type="ORF">FPE01S_01_05530</name>
</gene>
<keyword evidence="2" id="KW-1185">Reference proteome</keyword>
<proteinExistence type="predicted"/>
<protein>
    <submittedName>
        <fullName evidence="1">Uncharacterized protein</fullName>
    </submittedName>
</protein>
<organism evidence="1 2">
    <name type="scientific">Flavihumibacter petaseus NBRC 106054</name>
    <dbReference type="NCBI Taxonomy" id="1220578"/>
    <lineage>
        <taxon>Bacteria</taxon>
        <taxon>Pseudomonadati</taxon>
        <taxon>Bacteroidota</taxon>
        <taxon>Chitinophagia</taxon>
        <taxon>Chitinophagales</taxon>
        <taxon>Chitinophagaceae</taxon>
        <taxon>Flavihumibacter</taxon>
    </lineage>
</organism>
<accession>A0A0E9MVD2</accession>
<evidence type="ECO:0000313" key="2">
    <source>
        <dbReference type="Proteomes" id="UP000033121"/>
    </source>
</evidence>
<comment type="caution">
    <text evidence="1">The sequence shown here is derived from an EMBL/GenBank/DDBJ whole genome shotgun (WGS) entry which is preliminary data.</text>
</comment>
<name>A0A0E9MVD2_9BACT</name>
<dbReference type="Proteomes" id="UP000033121">
    <property type="component" value="Unassembled WGS sequence"/>
</dbReference>
<dbReference type="STRING" id="1220578.FPE01S_01_05530"/>
<dbReference type="RefSeq" id="WP_046367389.1">
    <property type="nucleotide sequence ID" value="NZ_BBWV01000001.1"/>
</dbReference>
<dbReference type="EMBL" id="BBWV01000001">
    <property type="protein sequence ID" value="GAO41539.1"/>
    <property type="molecule type" value="Genomic_DNA"/>
</dbReference>